<sequence>MKLTYEIQGSKNRLQSVFRRRREASGRYMTFSFFVKRGDNYFNFKKCKKIKKLIKRFRKLELSSFSADPDEKTASLYAFKNLIKNILYYKDYIKDDFLRKKMNNINLDFDNISGAYEVKGEMIPLIDDIEEYVEDTEKILNTDTNNKNWELNFSKLERMNIISEIAHTLQERMTTREINIFLNGFNLDFEEKEMANSKRVYVEEILSNVSEDIVVDIANELDIEINQYDDLEVEKINKLNFNYINDQIDKCRNKLKDKDYDGAITNARTLVESVCYYILEDSGKEISNKGDLIKLYKTVSDLLQMDPSIYNEDFLKQISSGFFSIINGIASLRNELSDAHGRSKDNYYKPEYRHAMLAVNSAKTISEFLYSSWENRNIKQDKCE</sequence>
<protein>
    <recommendedName>
        <fullName evidence="1">Abortive infection protein-like C-terminal domain-containing protein</fullName>
    </recommendedName>
</protein>
<reference evidence="2" key="1">
    <citation type="submission" date="2021-01" db="EMBL/GenBank/DDBJ databases">
        <title>Genomic Encyclopedia of Type Strains, Phase IV (KMG-IV): sequencing the most valuable type-strain genomes for metagenomic binning, comparative biology and taxonomic classification.</title>
        <authorList>
            <person name="Goeker M."/>
        </authorList>
    </citation>
    <scope>NUCLEOTIDE SEQUENCE</scope>
    <source>
        <strain evidence="2">DSM 23230</strain>
    </source>
</reference>
<dbReference type="Pfam" id="PF14355">
    <property type="entry name" value="Abi_C"/>
    <property type="match status" value="1"/>
</dbReference>
<proteinExistence type="predicted"/>
<evidence type="ECO:0000313" key="3">
    <source>
        <dbReference type="Proteomes" id="UP000774000"/>
    </source>
</evidence>
<dbReference type="RefSeq" id="WP_204703202.1">
    <property type="nucleotide sequence ID" value="NZ_JAFBDQ010000031.1"/>
</dbReference>
<feature type="domain" description="Abortive infection protein-like C-terminal" evidence="1">
    <location>
        <begin position="294"/>
        <end position="370"/>
    </location>
</feature>
<dbReference type="InterPro" id="IPR026001">
    <property type="entry name" value="Abi-like_C"/>
</dbReference>
<dbReference type="AlphaFoldDB" id="A0A939BTE1"/>
<gene>
    <name evidence="2" type="ORF">JOC47_003041</name>
</gene>
<comment type="caution">
    <text evidence="2">The sequence shown here is derived from an EMBL/GenBank/DDBJ whole genome shotgun (WGS) entry which is preliminary data.</text>
</comment>
<dbReference type="EMBL" id="JAFBDQ010000031">
    <property type="protein sequence ID" value="MBM7558171.1"/>
    <property type="molecule type" value="Genomic_DNA"/>
</dbReference>
<dbReference type="Proteomes" id="UP000774000">
    <property type="component" value="Unassembled WGS sequence"/>
</dbReference>
<name>A0A939BTE1_9FIRM</name>
<accession>A0A939BTE1</accession>
<keyword evidence="3" id="KW-1185">Reference proteome</keyword>
<organism evidence="2 3">
    <name type="scientific">Halanaerobacter jeridensis</name>
    <dbReference type="NCBI Taxonomy" id="706427"/>
    <lineage>
        <taxon>Bacteria</taxon>
        <taxon>Bacillati</taxon>
        <taxon>Bacillota</taxon>
        <taxon>Clostridia</taxon>
        <taxon>Halanaerobiales</taxon>
        <taxon>Halobacteroidaceae</taxon>
        <taxon>Halanaerobacter</taxon>
    </lineage>
</organism>
<evidence type="ECO:0000259" key="1">
    <source>
        <dbReference type="Pfam" id="PF14355"/>
    </source>
</evidence>
<evidence type="ECO:0000313" key="2">
    <source>
        <dbReference type="EMBL" id="MBM7558171.1"/>
    </source>
</evidence>